<dbReference type="PIRSF" id="PIRSF005578">
    <property type="entry name" value="TlyA"/>
    <property type="match status" value="1"/>
</dbReference>
<keyword evidence="5" id="KW-0489">Methyltransferase</keyword>
<reference evidence="5" key="2">
    <citation type="submission" date="2020-01" db="EMBL/GenBank/DDBJ databases">
        <authorList>
            <person name="Campanaro S."/>
        </authorList>
    </citation>
    <scope>NUCLEOTIDE SEQUENCE</scope>
    <source>
        <strain evidence="5">AS06rmzACSIP_7</strain>
    </source>
</reference>
<dbReference type="EMBL" id="JAAYEE010000077">
    <property type="protein sequence ID" value="NLW34726.1"/>
    <property type="molecule type" value="Genomic_DNA"/>
</dbReference>
<dbReference type="CDD" id="cd00165">
    <property type="entry name" value="S4"/>
    <property type="match status" value="1"/>
</dbReference>
<organism evidence="5 6">
    <name type="scientific">Syntrophorhabdus aromaticivorans</name>
    <dbReference type="NCBI Taxonomy" id="328301"/>
    <lineage>
        <taxon>Bacteria</taxon>
        <taxon>Pseudomonadati</taxon>
        <taxon>Thermodesulfobacteriota</taxon>
        <taxon>Syntrophorhabdia</taxon>
        <taxon>Syntrophorhabdales</taxon>
        <taxon>Syntrophorhabdaceae</taxon>
        <taxon>Syntrophorhabdus</taxon>
    </lineage>
</organism>
<gene>
    <name evidence="5" type="ORF">GXY80_04485</name>
</gene>
<feature type="domain" description="RNA-binding S4" evidence="4">
    <location>
        <begin position="4"/>
        <end position="63"/>
    </location>
</feature>
<dbReference type="SUPFAM" id="SSF53335">
    <property type="entry name" value="S-adenosyl-L-methionine-dependent methyltransferases"/>
    <property type="match status" value="1"/>
</dbReference>
<dbReference type="Pfam" id="PF01728">
    <property type="entry name" value="FtsJ"/>
    <property type="match status" value="1"/>
</dbReference>
<dbReference type="PANTHER" id="PTHR32319:SF0">
    <property type="entry name" value="BACTERIAL HEMOLYSIN-LIKE PROTEIN"/>
    <property type="match status" value="1"/>
</dbReference>
<dbReference type="InterPro" id="IPR047048">
    <property type="entry name" value="TlyA"/>
</dbReference>
<evidence type="ECO:0000256" key="1">
    <source>
        <dbReference type="ARBA" id="ARBA00022884"/>
    </source>
</evidence>
<dbReference type="PROSITE" id="PS50889">
    <property type="entry name" value="S4"/>
    <property type="match status" value="1"/>
</dbReference>
<dbReference type="GO" id="GO:0008168">
    <property type="term" value="F:methyltransferase activity"/>
    <property type="evidence" value="ECO:0007669"/>
    <property type="project" value="UniProtKB-KW"/>
</dbReference>
<comment type="similarity">
    <text evidence="2">Belongs to the TlyA family.</text>
</comment>
<evidence type="ECO:0000313" key="6">
    <source>
        <dbReference type="Proteomes" id="UP000777265"/>
    </source>
</evidence>
<evidence type="ECO:0000256" key="3">
    <source>
        <dbReference type="PROSITE-ProRule" id="PRU00182"/>
    </source>
</evidence>
<accession>A0A971S059</accession>
<dbReference type="InterPro" id="IPR036986">
    <property type="entry name" value="S4_RNA-bd_sf"/>
</dbReference>
<dbReference type="Proteomes" id="UP000777265">
    <property type="component" value="Unassembled WGS sequence"/>
</dbReference>
<keyword evidence="1 3" id="KW-0694">RNA-binding</keyword>
<dbReference type="InterPro" id="IPR029063">
    <property type="entry name" value="SAM-dependent_MTases_sf"/>
</dbReference>
<dbReference type="PANTHER" id="PTHR32319">
    <property type="entry name" value="BACTERIAL HEMOLYSIN-LIKE PROTEIN"/>
    <property type="match status" value="1"/>
</dbReference>
<protein>
    <submittedName>
        <fullName evidence="5">TlyA family RNA methyltransferase</fullName>
    </submittedName>
</protein>
<keyword evidence="5" id="KW-0808">Transferase</keyword>
<dbReference type="GO" id="GO:0032259">
    <property type="term" value="P:methylation"/>
    <property type="evidence" value="ECO:0007669"/>
    <property type="project" value="UniProtKB-KW"/>
</dbReference>
<reference evidence="5" key="1">
    <citation type="journal article" date="2020" name="Biotechnol. Biofuels">
        <title>New insights from the biogas microbiome by comprehensive genome-resolved metagenomics of nearly 1600 species originating from multiple anaerobic digesters.</title>
        <authorList>
            <person name="Campanaro S."/>
            <person name="Treu L."/>
            <person name="Rodriguez-R L.M."/>
            <person name="Kovalovszki A."/>
            <person name="Ziels R.M."/>
            <person name="Maus I."/>
            <person name="Zhu X."/>
            <person name="Kougias P.G."/>
            <person name="Basile A."/>
            <person name="Luo G."/>
            <person name="Schluter A."/>
            <person name="Konstantinidis K.T."/>
            <person name="Angelidaki I."/>
        </authorList>
    </citation>
    <scope>NUCLEOTIDE SEQUENCE</scope>
    <source>
        <strain evidence="5">AS06rmzACSIP_7</strain>
    </source>
</reference>
<name>A0A971S059_9BACT</name>
<dbReference type="NCBIfam" id="TIGR00478">
    <property type="entry name" value="tly"/>
    <property type="match status" value="1"/>
</dbReference>
<dbReference type="AlphaFoldDB" id="A0A971S059"/>
<dbReference type="InterPro" id="IPR002942">
    <property type="entry name" value="S4_RNA-bd"/>
</dbReference>
<dbReference type="Gene3D" id="3.10.290.10">
    <property type="entry name" value="RNA-binding S4 domain"/>
    <property type="match status" value="1"/>
</dbReference>
<proteinExistence type="inferred from homology"/>
<dbReference type="SUPFAM" id="SSF55174">
    <property type="entry name" value="Alpha-L RNA-binding motif"/>
    <property type="match status" value="1"/>
</dbReference>
<evidence type="ECO:0000313" key="5">
    <source>
        <dbReference type="EMBL" id="NLW34726.1"/>
    </source>
</evidence>
<evidence type="ECO:0000256" key="2">
    <source>
        <dbReference type="ARBA" id="ARBA00029460"/>
    </source>
</evidence>
<dbReference type="InterPro" id="IPR004538">
    <property type="entry name" value="Hemolysin_A/TlyA"/>
</dbReference>
<comment type="caution">
    <text evidence="5">The sequence shown here is derived from an EMBL/GenBank/DDBJ whole genome shotgun (WGS) entry which is preliminary data.</text>
</comment>
<evidence type="ECO:0000259" key="4">
    <source>
        <dbReference type="SMART" id="SM00363"/>
    </source>
</evidence>
<dbReference type="SMART" id="SM00363">
    <property type="entry name" value="S4"/>
    <property type="match status" value="1"/>
</dbReference>
<dbReference type="GO" id="GO:0003723">
    <property type="term" value="F:RNA binding"/>
    <property type="evidence" value="ECO:0007669"/>
    <property type="project" value="UniProtKB-KW"/>
</dbReference>
<dbReference type="Pfam" id="PF01479">
    <property type="entry name" value="S4"/>
    <property type="match status" value="1"/>
</dbReference>
<dbReference type="Gene3D" id="3.40.50.150">
    <property type="entry name" value="Vaccinia Virus protein VP39"/>
    <property type="match status" value="1"/>
</dbReference>
<sequence>MAKDRVDVILVKRGLAPSREKAKALIMAGQIYVETERVTKPDKIIDGDAAIEIKGSPIPYVSFGGVKLAKAIAAFGIDATGKEAMDIGSSTGGFVDCLLKAGAASVYAIDVGTHQLHESLRKDDRITVKENVNARYLTYEDVGRKFDIITMDVSFISLKKILPVVIPFMKDRACVISLVKPQFEVGRYEVGKGGIVRDTEKIRRVISDIKEYGETLGIRPVGEVEAPREKEKKNKEYFVLWELRESRSR</sequence>
<dbReference type="InterPro" id="IPR002877">
    <property type="entry name" value="RNA_MeTrfase_FtsJ_dom"/>
</dbReference>